<name>A0A8J6EU01_ELECQ</name>
<feature type="chain" id="PRO_5035326604" evidence="1">
    <location>
        <begin position="26"/>
        <end position="68"/>
    </location>
</feature>
<reference evidence="2" key="1">
    <citation type="thesis" date="2020" institute="ProQuest LLC" country="789 East Eisenhower Parkway, Ann Arbor, MI, USA">
        <title>Comparative Genomics and Chromosome Evolution.</title>
        <authorList>
            <person name="Mudd A.B."/>
        </authorList>
    </citation>
    <scope>NUCLEOTIDE SEQUENCE</scope>
    <source>
        <strain evidence="2">HN-11 Male</strain>
        <tissue evidence="2">Kidney and liver</tissue>
    </source>
</reference>
<dbReference type="AlphaFoldDB" id="A0A8J6EU01"/>
<protein>
    <submittedName>
        <fullName evidence="2">Uncharacterized protein</fullName>
    </submittedName>
</protein>
<gene>
    <name evidence="2" type="ORF">GDO78_004008</name>
</gene>
<dbReference type="Proteomes" id="UP000770717">
    <property type="component" value="Unassembled WGS sequence"/>
</dbReference>
<feature type="signal peptide" evidence="1">
    <location>
        <begin position="1"/>
        <end position="25"/>
    </location>
</feature>
<evidence type="ECO:0000256" key="1">
    <source>
        <dbReference type="SAM" id="SignalP"/>
    </source>
</evidence>
<organism evidence="2 3">
    <name type="scientific">Eleutherodactylus coqui</name>
    <name type="common">Puerto Rican coqui</name>
    <dbReference type="NCBI Taxonomy" id="57060"/>
    <lineage>
        <taxon>Eukaryota</taxon>
        <taxon>Metazoa</taxon>
        <taxon>Chordata</taxon>
        <taxon>Craniata</taxon>
        <taxon>Vertebrata</taxon>
        <taxon>Euteleostomi</taxon>
        <taxon>Amphibia</taxon>
        <taxon>Batrachia</taxon>
        <taxon>Anura</taxon>
        <taxon>Neobatrachia</taxon>
        <taxon>Hyloidea</taxon>
        <taxon>Eleutherodactylidae</taxon>
        <taxon>Eleutherodactylinae</taxon>
        <taxon>Eleutherodactylus</taxon>
        <taxon>Eleutherodactylus</taxon>
    </lineage>
</organism>
<comment type="caution">
    <text evidence="2">The sequence shown here is derived from an EMBL/GenBank/DDBJ whole genome shotgun (WGS) entry which is preliminary data.</text>
</comment>
<keyword evidence="3" id="KW-1185">Reference proteome</keyword>
<accession>A0A8J6EU01</accession>
<evidence type="ECO:0000313" key="2">
    <source>
        <dbReference type="EMBL" id="KAG9475913.1"/>
    </source>
</evidence>
<sequence length="68" mass="7511">MLLPKLSIRLLLLFLVTSGSQKVNGDAPPAGEPSIMLDVYISIKESIFGVVPPALPPPKYIYSYFWDC</sequence>
<proteinExistence type="predicted"/>
<keyword evidence="1" id="KW-0732">Signal</keyword>
<evidence type="ECO:0000313" key="3">
    <source>
        <dbReference type="Proteomes" id="UP000770717"/>
    </source>
</evidence>
<dbReference type="EMBL" id="WNTK01000012">
    <property type="protein sequence ID" value="KAG9475913.1"/>
    <property type="molecule type" value="Genomic_DNA"/>
</dbReference>